<organism evidence="2">
    <name type="scientific">uncultured Caudovirales phage</name>
    <dbReference type="NCBI Taxonomy" id="2100421"/>
    <lineage>
        <taxon>Viruses</taxon>
        <taxon>Duplodnaviria</taxon>
        <taxon>Heunggongvirae</taxon>
        <taxon>Uroviricota</taxon>
        <taxon>Caudoviricetes</taxon>
        <taxon>Peduoviridae</taxon>
        <taxon>Maltschvirus</taxon>
        <taxon>Maltschvirus maltsch</taxon>
    </lineage>
</organism>
<proteinExistence type="predicted"/>
<protein>
    <submittedName>
        <fullName evidence="2">Phage head morphogenesis domain containing protein</fullName>
    </submittedName>
</protein>
<reference evidence="2" key="1">
    <citation type="submission" date="2020-05" db="EMBL/GenBank/DDBJ databases">
        <authorList>
            <person name="Chiriac C."/>
            <person name="Salcher M."/>
            <person name="Ghai R."/>
            <person name="Kavagutti S V."/>
        </authorList>
    </citation>
    <scope>NUCLEOTIDE SEQUENCE</scope>
</reference>
<evidence type="ECO:0000259" key="1">
    <source>
        <dbReference type="Pfam" id="PF04233"/>
    </source>
</evidence>
<sequence>MLVISNPRESLGRYRRLQPVRVSKATTVGDIEAMAVKLFPDLSKAIMNALTMQSAAVNLDKIAAALAHGDVSGVIAALGIENFEAAMGSVTSTLQDAAWGAGVATAGNIVRLTGAAFSFDKLNVRLIDWLKSYSLKLIRDINDSTREGVRSYLLAGMTAGAGPRTTAIQIRSVVGLTDKMAGAVARFRKELETFHLRNSADAWGLGNKISRAPGGAQVFKPSADGSPKDGIDERRLRDFRYDGQLKAALNNGKPLTQAQIDKMVAAYARKYRQFRSQMIARTEAIRATNVGVQDAWRQAIEAGKVPEALVRREWIVSPDERTCDFCDSIPGMNPKRGVQFAEPFGTPTGPLFLPPAHPNCRCTVFLRMWEPEQLQAK</sequence>
<dbReference type="InterPro" id="IPR006528">
    <property type="entry name" value="Phage_head_morphogenesis_dom"/>
</dbReference>
<accession>A0A6J5Q5N8</accession>
<dbReference type="EMBL" id="LR796994">
    <property type="protein sequence ID" value="CAB4179970.1"/>
    <property type="molecule type" value="Genomic_DNA"/>
</dbReference>
<evidence type="ECO:0000313" key="2">
    <source>
        <dbReference type="EMBL" id="CAB4179970.1"/>
    </source>
</evidence>
<feature type="domain" description="Phage head morphogenesis" evidence="1">
    <location>
        <begin position="248"/>
        <end position="364"/>
    </location>
</feature>
<gene>
    <name evidence="2" type="ORF">UFOVP1040_9</name>
</gene>
<name>A0A6J5Q5N8_9CAUD</name>
<dbReference type="Pfam" id="PF04233">
    <property type="entry name" value="Phage_Mu_F"/>
    <property type="match status" value="1"/>
</dbReference>